<dbReference type="Proteomes" id="UP001501577">
    <property type="component" value="Unassembled WGS sequence"/>
</dbReference>
<keyword evidence="6" id="KW-0228">DNA excision</keyword>
<keyword evidence="16" id="KW-1185">Reference proteome</keyword>
<evidence type="ECO:0000256" key="1">
    <source>
        <dbReference type="ARBA" id="ARBA00004496"/>
    </source>
</evidence>
<evidence type="ECO:0000259" key="14">
    <source>
        <dbReference type="PROSITE" id="PS50893"/>
    </source>
</evidence>
<proteinExistence type="inferred from homology"/>
<evidence type="ECO:0000256" key="6">
    <source>
        <dbReference type="ARBA" id="ARBA00022769"/>
    </source>
</evidence>
<evidence type="ECO:0000313" key="15">
    <source>
        <dbReference type="EMBL" id="GAA3026135.1"/>
    </source>
</evidence>
<dbReference type="RefSeq" id="WP_068709097.1">
    <property type="nucleotide sequence ID" value="NZ_BAAAXQ010000077.1"/>
</dbReference>
<keyword evidence="10" id="KW-0234">DNA repair</keyword>
<dbReference type="PANTHER" id="PTHR43152:SF3">
    <property type="entry name" value="UVRABC SYSTEM PROTEIN A"/>
    <property type="match status" value="1"/>
</dbReference>
<keyword evidence="5" id="KW-0227">DNA damage</keyword>
<evidence type="ECO:0000256" key="11">
    <source>
        <dbReference type="ARBA" id="ARBA00038000"/>
    </source>
</evidence>
<sequence length="323" mass="36212">MSYKRDTKQIAVKVKNTKMHNLKNISLSLPANCLSIITGVSGSGKSSLLLQEIAESQLQDSKVIEWEKSFKDMIIITQKRPTRNKRSLIATYLDVFDEIRSLFARESKKENFSFSASDFSFNAGNGRCPNCQGLGVIESHQLFFENMELTCPVCHGSRYKDKILKVKIDGYSISDVLGFSIQEAIGFFARNGLNYKPLTLLTKTNLGYISLGQGTNSLSGGEMQRLRLTRTISQQKGNHHLFILDEPTIGMHKIDVFHFMELIQNLIEDGNTFFFIEHNLDVIKQADYVVELGPSGGNDGGEIIYSGEIGPFTQLNTKTSIYL</sequence>
<organism evidence="15 16">
    <name type="scientific">Tetragenococcus solitarius</name>
    <dbReference type="NCBI Taxonomy" id="71453"/>
    <lineage>
        <taxon>Bacteria</taxon>
        <taxon>Bacillati</taxon>
        <taxon>Bacillota</taxon>
        <taxon>Bacilli</taxon>
        <taxon>Lactobacillales</taxon>
        <taxon>Enterococcaceae</taxon>
        <taxon>Tetragenococcus</taxon>
    </lineage>
</organism>
<evidence type="ECO:0000256" key="4">
    <source>
        <dbReference type="ARBA" id="ARBA00022741"/>
    </source>
</evidence>
<dbReference type="EMBL" id="BAAAXQ010000077">
    <property type="protein sequence ID" value="GAA3026135.1"/>
    <property type="molecule type" value="Genomic_DNA"/>
</dbReference>
<dbReference type="InterPro" id="IPR027417">
    <property type="entry name" value="P-loop_NTPase"/>
</dbReference>
<dbReference type="Pfam" id="PF00005">
    <property type="entry name" value="ABC_tran"/>
    <property type="match status" value="1"/>
</dbReference>
<evidence type="ECO:0000256" key="2">
    <source>
        <dbReference type="ARBA" id="ARBA00022490"/>
    </source>
</evidence>
<dbReference type="PROSITE" id="PS50893">
    <property type="entry name" value="ABC_TRANSPORTER_2"/>
    <property type="match status" value="1"/>
</dbReference>
<comment type="caution">
    <text evidence="15">The sequence shown here is derived from an EMBL/GenBank/DDBJ whole genome shotgun (WGS) entry which is preliminary data.</text>
</comment>
<evidence type="ECO:0000256" key="3">
    <source>
        <dbReference type="ARBA" id="ARBA00022737"/>
    </source>
</evidence>
<reference evidence="15 16" key="1">
    <citation type="journal article" date="2019" name="Int. J. Syst. Evol. Microbiol.">
        <title>The Global Catalogue of Microorganisms (GCM) 10K type strain sequencing project: providing services to taxonomists for standard genome sequencing and annotation.</title>
        <authorList>
            <consortium name="The Broad Institute Genomics Platform"/>
            <consortium name="The Broad Institute Genome Sequencing Center for Infectious Disease"/>
            <person name="Wu L."/>
            <person name="Ma J."/>
        </authorList>
    </citation>
    <scope>NUCLEOTIDE SEQUENCE [LARGE SCALE GENOMIC DNA]</scope>
    <source>
        <strain evidence="15 16">JCM 8736</strain>
    </source>
</reference>
<keyword evidence="2" id="KW-0963">Cytoplasm</keyword>
<keyword evidence="4" id="KW-0547">Nucleotide-binding</keyword>
<keyword evidence="8" id="KW-0267">Excision nuclease</keyword>
<accession>A0ABN3YD74</accession>
<evidence type="ECO:0000256" key="8">
    <source>
        <dbReference type="ARBA" id="ARBA00022881"/>
    </source>
</evidence>
<protein>
    <recommendedName>
        <fullName evidence="12">UvrABC system protein A</fullName>
    </recommendedName>
    <alternativeName>
        <fullName evidence="13">Excinuclease ABC subunit A</fullName>
    </alternativeName>
</protein>
<feature type="domain" description="ABC transporter" evidence="14">
    <location>
        <begin position="5"/>
        <end position="319"/>
    </location>
</feature>
<dbReference type="SUPFAM" id="SSF52540">
    <property type="entry name" value="P-loop containing nucleoside triphosphate hydrolases"/>
    <property type="match status" value="1"/>
</dbReference>
<evidence type="ECO:0000256" key="5">
    <source>
        <dbReference type="ARBA" id="ARBA00022763"/>
    </source>
</evidence>
<evidence type="ECO:0000256" key="9">
    <source>
        <dbReference type="ARBA" id="ARBA00023125"/>
    </source>
</evidence>
<name>A0ABN3YD74_9ENTE</name>
<dbReference type="Gene3D" id="3.40.50.300">
    <property type="entry name" value="P-loop containing nucleotide triphosphate hydrolases"/>
    <property type="match status" value="1"/>
</dbReference>
<keyword evidence="3" id="KW-0677">Repeat</keyword>
<evidence type="ECO:0000256" key="7">
    <source>
        <dbReference type="ARBA" id="ARBA00022840"/>
    </source>
</evidence>
<evidence type="ECO:0000256" key="13">
    <source>
        <dbReference type="ARBA" id="ARBA00042156"/>
    </source>
</evidence>
<evidence type="ECO:0000256" key="10">
    <source>
        <dbReference type="ARBA" id="ARBA00023204"/>
    </source>
</evidence>
<comment type="similarity">
    <text evidence="11">Belongs to the ABC transporter superfamily. UvrA family.</text>
</comment>
<comment type="subcellular location">
    <subcellularLocation>
        <location evidence="1">Cytoplasm</location>
    </subcellularLocation>
</comment>
<dbReference type="InterPro" id="IPR003439">
    <property type="entry name" value="ABC_transporter-like_ATP-bd"/>
</dbReference>
<evidence type="ECO:0000256" key="12">
    <source>
        <dbReference type="ARBA" id="ARBA00039316"/>
    </source>
</evidence>
<keyword evidence="7" id="KW-0067">ATP-binding</keyword>
<dbReference type="Gene3D" id="1.20.1580.10">
    <property type="entry name" value="ABC transporter ATPase like domain"/>
    <property type="match status" value="1"/>
</dbReference>
<gene>
    <name evidence="15" type="ORF">GCM10019998_23300</name>
</gene>
<keyword evidence="9" id="KW-0238">DNA-binding</keyword>
<evidence type="ECO:0000313" key="16">
    <source>
        <dbReference type="Proteomes" id="UP001501577"/>
    </source>
</evidence>
<dbReference type="PANTHER" id="PTHR43152">
    <property type="entry name" value="UVRABC SYSTEM PROTEIN A"/>
    <property type="match status" value="1"/>
</dbReference>